<reference evidence="4" key="1">
    <citation type="submission" date="2018-06" db="EMBL/GenBank/DDBJ databases">
        <authorList>
            <person name="Zhirakovskaya E."/>
        </authorList>
    </citation>
    <scope>NUCLEOTIDE SEQUENCE</scope>
</reference>
<dbReference type="InterPro" id="IPR016162">
    <property type="entry name" value="Ald_DH_N"/>
</dbReference>
<dbReference type="InterPro" id="IPR015590">
    <property type="entry name" value="Aldehyde_DH_dom"/>
</dbReference>
<dbReference type="Pfam" id="PF00171">
    <property type="entry name" value="Aldedh"/>
    <property type="match status" value="1"/>
</dbReference>
<sequence>MAKNNNKIFKASWTYDEAPESTDHIQIKKQYELYLDGKFTKPVKNNYFDTTNPSDGKKIASIAEASTEDVDKAVKAARKAFKGWAALSGKERGKYIFRIARLIQERAREFAVIESLDGGKPIRESRDIDIPLAANHFFYYAGWADKLEYAFPNRNPKPLGVVGQIIPWNFPLLMAAWKLAPALATGNTVVLKPAETTSLTALKLAEIIHESGIPKGVVNIVTGAGETGASIVNHPDVNKIAFTGSTGVGKYIQKATAGTNKKLTLELGGKGANIIFEDAAIDQAVEGIVNAIFFNQGHVCCAGSRLFIQESVADLVIEKLKRRMETLIVGNPLDKNTDIGAINSKKQLKTIENYIKIGINEGGEIYQPECKFPTQGNWCAPTLFLNVSQSHRIVQEEIFGPVLAVQTFRTIDEVIEKANNTPYGLSAGVWTEKGSKIFHLTQKLNAGVVWGNTFNKFDATSPFGGYKESGFGREGGLHGLKPYVKFE</sequence>
<dbReference type="EMBL" id="UOER01000078">
    <property type="protein sequence ID" value="VAW20736.1"/>
    <property type="molecule type" value="Genomic_DNA"/>
</dbReference>
<dbReference type="EC" id="1.2.1.3" evidence="4"/>
<proteinExistence type="inferred from homology"/>
<protein>
    <submittedName>
        <fullName evidence="4">Aldehyde dehydrogenase</fullName>
        <ecNumber evidence="4">1.2.1.3</ecNumber>
    </submittedName>
</protein>
<evidence type="ECO:0000256" key="1">
    <source>
        <dbReference type="ARBA" id="ARBA00009986"/>
    </source>
</evidence>
<dbReference type="SUPFAM" id="SSF53720">
    <property type="entry name" value="ALDH-like"/>
    <property type="match status" value="1"/>
</dbReference>
<name>A0A3B0UMC5_9ZZZZ</name>
<organism evidence="4">
    <name type="scientific">hydrothermal vent metagenome</name>
    <dbReference type="NCBI Taxonomy" id="652676"/>
    <lineage>
        <taxon>unclassified sequences</taxon>
        <taxon>metagenomes</taxon>
        <taxon>ecological metagenomes</taxon>
    </lineage>
</organism>
<dbReference type="FunFam" id="3.40.605.10:FF:000007">
    <property type="entry name" value="NAD/NADP-dependent betaine aldehyde dehydrogenase"/>
    <property type="match status" value="1"/>
</dbReference>
<dbReference type="PANTHER" id="PTHR11699">
    <property type="entry name" value="ALDEHYDE DEHYDROGENASE-RELATED"/>
    <property type="match status" value="1"/>
</dbReference>
<dbReference type="Gene3D" id="3.40.309.10">
    <property type="entry name" value="Aldehyde Dehydrogenase, Chain A, domain 2"/>
    <property type="match status" value="1"/>
</dbReference>
<evidence type="ECO:0000313" key="4">
    <source>
        <dbReference type="EMBL" id="VAW20736.1"/>
    </source>
</evidence>
<dbReference type="Gene3D" id="3.40.605.10">
    <property type="entry name" value="Aldehyde Dehydrogenase, Chain A, domain 1"/>
    <property type="match status" value="1"/>
</dbReference>
<dbReference type="AlphaFoldDB" id="A0A3B0UMC5"/>
<comment type="similarity">
    <text evidence="1">Belongs to the aldehyde dehydrogenase family.</text>
</comment>
<dbReference type="FunFam" id="3.40.309.10:FF:000012">
    <property type="entry name" value="Betaine aldehyde dehydrogenase"/>
    <property type="match status" value="1"/>
</dbReference>
<dbReference type="InterPro" id="IPR016163">
    <property type="entry name" value="Ald_DH_C"/>
</dbReference>
<feature type="domain" description="Aldehyde dehydrogenase" evidence="3">
    <location>
        <begin position="44"/>
        <end position="485"/>
    </location>
</feature>
<dbReference type="GO" id="GO:0004029">
    <property type="term" value="F:aldehyde dehydrogenase (NAD+) activity"/>
    <property type="evidence" value="ECO:0007669"/>
    <property type="project" value="UniProtKB-EC"/>
</dbReference>
<keyword evidence="2 4" id="KW-0560">Oxidoreductase</keyword>
<dbReference type="InterPro" id="IPR016161">
    <property type="entry name" value="Ald_DH/histidinol_DH"/>
</dbReference>
<evidence type="ECO:0000259" key="3">
    <source>
        <dbReference type="Pfam" id="PF00171"/>
    </source>
</evidence>
<evidence type="ECO:0000256" key="2">
    <source>
        <dbReference type="ARBA" id="ARBA00023002"/>
    </source>
</evidence>
<gene>
    <name evidence="4" type="ORF">MNBD_BACTEROID04-1025</name>
</gene>
<accession>A0A3B0UMC5</accession>